<comment type="caution">
    <text evidence="3">The sequence shown here is derived from an EMBL/GenBank/DDBJ whole genome shotgun (WGS) entry which is preliminary data.</text>
</comment>
<dbReference type="EMBL" id="JACTNZ010000007">
    <property type="protein sequence ID" value="KAG5538548.1"/>
    <property type="molecule type" value="Genomic_DNA"/>
</dbReference>
<protein>
    <submittedName>
        <fullName evidence="3">Uncharacterized protein</fullName>
    </submittedName>
</protein>
<organism evidence="3 4">
    <name type="scientific">Rhododendron griersonianum</name>
    <dbReference type="NCBI Taxonomy" id="479676"/>
    <lineage>
        <taxon>Eukaryota</taxon>
        <taxon>Viridiplantae</taxon>
        <taxon>Streptophyta</taxon>
        <taxon>Embryophyta</taxon>
        <taxon>Tracheophyta</taxon>
        <taxon>Spermatophyta</taxon>
        <taxon>Magnoliopsida</taxon>
        <taxon>eudicotyledons</taxon>
        <taxon>Gunneridae</taxon>
        <taxon>Pentapetalae</taxon>
        <taxon>asterids</taxon>
        <taxon>Ericales</taxon>
        <taxon>Ericaceae</taxon>
        <taxon>Ericoideae</taxon>
        <taxon>Rhodoreae</taxon>
        <taxon>Rhododendron</taxon>
    </lineage>
</organism>
<evidence type="ECO:0000256" key="1">
    <source>
        <dbReference type="SAM" id="MobiDB-lite"/>
    </source>
</evidence>
<dbReference type="PANTHER" id="PTHR36595:SF2">
    <property type="entry name" value="SERINE_THREONINE-PROTEIN KINASE FHKB-RELATED"/>
    <property type="match status" value="1"/>
</dbReference>
<reference evidence="3" key="1">
    <citation type="submission" date="2020-08" db="EMBL/GenBank/DDBJ databases">
        <title>Plant Genome Project.</title>
        <authorList>
            <person name="Zhang R.-G."/>
        </authorList>
    </citation>
    <scope>NUCLEOTIDE SEQUENCE</scope>
    <source>
        <strain evidence="3">WSP0</strain>
        <tissue evidence="3">Leaf</tissue>
    </source>
</reference>
<accession>A0AAV6JE97</accession>
<dbReference type="Proteomes" id="UP000823749">
    <property type="component" value="Chromosome 7"/>
</dbReference>
<dbReference type="AlphaFoldDB" id="A0AAV6JE97"/>
<keyword evidence="2" id="KW-1133">Transmembrane helix</keyword>
<feature type="region of interest" description="Disordered" evidence="1">
    <location>
        <begin position="96"/>
        <end position="119"/>
    </location>
</feature>
<keyword evidence="2" id="KW-0812">Transmembrane</keyword>
<keyword evidence="4" id="KW-1185">Reference proteome</keyword>
<proteinExistence type="predicted"/>
<gene>
    <name evidence="3" type="ORF">RHGRI_019210</name>
</gene>
<feature type="transmembrane region" description="Helical" evidence="2">
    <location>
        <begin position="7"/>
        <end position="25"/>
    </location>
</feature>
<sequence length="348" mass="40481">MTKSSFVVLFFFINLLFIAIWMGGLKSSVQDCDSFSYLPPLFVEAEYQLPEELKDEDSIVHDNDDFLPRLVLVEYKKEEPLLLVYSDDDGDGFHGYDGYEEDSDDSGGDNDDVDSEDEGVEDLKRFEEFIAKQKGNWREELLNDKLLCITAGIFYLYLLAKGDGFPALGRKTAEVQFVILLGSLKSYIQDYDSFYDLPPLVALEAEHQSPQESKAKDCNIPDNKDFLPCLVLVEYIKEEPLMLVEYIKEEQEEPLMLVENIKEEQEEPLMLVEYIKEEPLWLECSGDDGDGFRGYDSYEEGDDDEGEEKELRRRFEEKRMFEEFIAKHYRKWREELVTDKLLYITAGT</sequence>
<keyword evidence="2" id="KW-0472">Membrane</keyword>
<evidence type="ECO:0000313" key="4">
    <source>
        <dbReference type="Proteomes" id="UP000823749"/>
    </source>
</evidence>
<feature type="compositionally biased region" description="Acidic residues" evidence="1">
    <location>
        <begin position="98"/>
        <end position="119"/>
    </location>
</feature>
<evidence type="ECO:0000313" key="3">
    <source>
        <dbReference type="EMBL" id="KAG5538548.1"/>
    </source>
</evidence>
<evidence type="ECO:0000256" key="2">
    <source>
        <dbReference type="SAM" id="Phobius"/>
    </source>
</evidence>
<name>A0AAV6JE97_9ERIC</name>
<dbReference type="PANTHER" id="PTHR36595">
    <property type="entry name" value="TRANSMEMBRANE PROTEIN"/>
    <property type="match status" value="1"/>
</dbReference>